<feature type="domain" description="N-acetyltransferase" evidence="3">
    <location>
        <begin position="7"/>
        <end position="148"/>
    </location>
</feature>
<dbReference type="PANTHER" id="PTHR43877">
    <property type="entry name" value="AMINOALKYLPHOSPHONATE N-ACETYLTRANSFERASE-RELATED-RELATED"/>
    <property type="match status" value="1"/>
</dbReference>
<dbReference type="Gene3D" id="3.40.630.30">
    <property type="match status" value="1"/>
</dbReference>
<dbReference type="CDD" id="cd04301">
    <property type="entry name" value="NAT_SF"/>
    <property type="match status" value="2"/>
</dbReference>
<keyword evidence="1" id="KW-0808">Transferase</keyword>
<dbReference type="SUPFAM" id="SSF55729">
    <property type="entry name" value="Acyl-CoA N-acyltransferases (Nat)"/>
    <property type="match status" value="2"/>
</dbReference>
<dbReference type="InterPro" id="IPR016181">
    <property type="entry name" value="Acyl_CoA_acyltransferase"/>
</dbReference>
<gene>
    <name evidence="4" type="ORF">ISU07_02125</name>
</gene>
<evidence type="ECO:0000256" key="1">
    <source>
        <dbReference type="ARBA" id="ARBA00022679"/>
    </source>
</evidence>
<dbReference type="PANTHER" id="PTHR43877:SF2">
    <property type="entry name" value="AMINOALKYLPHOSPHONATE N-ACETYLTRANSFERASE-RELATED"/>
    <property type="match status" value="1"/>
</dbReference>
<evidence type="ECO:0000313" key="5">
    <source>
        <dbReference type="Proteomes" id="UP000640489"/>
    </source>
</evidence>
<comment type="caution">
    <text evidence="4">The sequence shown here is derived from an EMBL/GenBank/DDBJ whole genome shotgun (WGS) entry which is preliminary data.</text>
</comment>
<dbReference type="Pfam" id="PF00583">
    <property type="entry name" value="Acetyltransf_1"/>
    <property type="match status" value="2"/>
</dbReference>
<evidence type="ECO:0000259" key="3">
    <source>
        <dbReference type="PROSITE" id="PS51186"/>
    </source>
</evidence>
<accession>A0A930V8K2</accession>
<dbReference type="GO" id="GO:0016747">
    <property type="term" value="F:acyltransferase activity, transferring groups other than amino-acyl groups"/>
    <property type="evidence" value="ECO:0007669"/>
    <property type="project" value="InterPro"/>
</dbReference>
<evidence type="ECO:0000313" key="4">
    <source>
        <dbReference type="EMBL" id="MBF4761912.1"/>
    </source>
</evidence>
<proteinExistence type="predicted"/>
<dbReference type="AlphaFoldDB" id="A0A930V8K2"/>
<organism evidence="4 5">
    <name type="scientific">Nocardioides islandensis</name>
    <dbReference type="NCBI Taxonomy" id="433663"/>
    <lineage>
        <taxon>Bacteria</taxon>
        <taxon>Bacillati</taxon>
        <taxon>Actinomycetota</taxon>
        <taxon>Actinomycetes</taxon>
        <taxon>Propionibacteriales</taxon>
        <taxon>Nocardioidaceae</taxon>
        <taxon>Nocardioides</taxon>
    </lineage>
</organism>
<dbReference type="Proteomes" id="UP000640489">
    <property type="component" value="Unassembled WGS sequence"/>
</dbReference>
<name>A0A930V8K2_9ACTN</name>
<reference evidence="4" key="1">
    <citation type="submission" date="2020-11" db="EMBL/GenBank/DDBJ databases">
        <title>Nocardioides sp. nov., isolated from Soil of Cynanchum wilfordii Hemsley rhizosphere.</title>
        <authorList>
            <person name="Lee J.-S."/>
            <person name="Suh M.K."/>
            <person name="Kim J.-S."/>
        </authorList>
    </citation>
    <scope>NUCLEOTIDE SEQUENCE</scope>
    <source>
        <strain evidence="4">KCTC 19275</strain>
    </source>
</reference>
<keyword evidence="5" id="KW-1185">Reference proteome</keyword>
<keyword evidence="2" id="KW-0012">Acyltransferase</keyword>
<protein>
    <submittedName>
        <fullName evidence="4">GNAT family N-acetyltransferase</fullName>
    </submittedName>
</protein>
<dbReference type="InterPro" id="IPR000182">
    <property type="entry name" value="GNAT_dom"/>
</dbReference>
<feature type="domain" description="N-acetyltransferase" evidence="3">
    <location>
        <begin position="156"/>
        <end position="304"/>
    </location>
</feature>
<evidence type="ECO:0000256" key="2">
    <source>
        <dbReference type="ARBA" id="ARBA00023315"/>
    </source>
</evidence>
<dbReference type="RefSeq" id="WP_194705091.1">
    <property type="nucleotide sequence ID" value="NZ_JADKPN010000001.1"/>
</dbReference>
<dbReference type="PROSITE" id="PS51186">
    <property type="entry name" value="GNAT"/>
    <property type="match status" value="2"/>
</dbReference>
<dbReference type="EMBL" id="JADKPN010000001">
    <property type="protein sequence ID" value="MBF4761912.1"/>
    <property type="molecule type" value="Genomic_DNA"/>
</dbReference>
<sequence length="304" mass="33147">MDLPDGLTAAPYTVEALDAVFAVAAAQQQHDIGRVDVERADFEADWARPSFDFASMTMGVYDGDRLVAFGELIGANRGEVGVHPEYRRRGIGTALARWMEGAAREHGYTAIGGPVPQGSDGDRLLEKLGYGVRWTSWVLQVPAGATIPHRDVPDGYEIRAATPDDHEAVWNVVEDAFLEWSVRDREPFEDFIATVVRRPGHEPWMLRVVSDPSGEVVGTASLVMAEDGASGELTEAYVERLAVRKDQRGRGLAQALLVDAFEQGRQHGAPRSGLSTDSRTGALSLYEKVGMVVSDTWVNRGISL</sequence>
<dbReference type="InterPro" id="IPR050832">
    <property type="entry name" value="Bact_Acetyltransf"/>
</dbReference>